<feature type="binding site" evidence="2">
    <location>
        <position position="28"/>
    </location>
    <ligand>
        <name>substrate</name>
    </ligand>
</feature>
<dbReference type="PANTHER" id="PTHR10291">
    <property type="entry name" value="DEHYDRODOLICHYL DIPHOSPHATE SYNTHASE FAMILY MEMBER"/>
    <property type="match status" value="1"/>
</dbReference>
<protein>
    <recommendedName>
        <fullName evidence="2">Isoprenyl transferase</fullName>
        <ecNumber evidence="2">2.5.1.-</ecNumber>
    </recommendedName>
</protein>
<dbReference type="RefSeq" id="WP_284478256.1">
    <property type="nucleotide sequence ID" value="NZ_JASVEJ010000040.1"/>
</dbReference>
<dbReference type="InterPro" id="IPR001441">
    <property type="entry name" value="UPP_synth-like"/>
</dbReference>
<dbReference type="SUPFAM" id="SSF64005">
    <property type="entry name" value="Undecaprenyl diphosphate synthase"/>
    <property type="match status" value="1"/>
</dbReference>
<keyword evidence="4" id="KW-1185">Reference proteome</keyword>
<feature type="binding site" evidence="2">
    <location>
        <position position="20"/>
    </location>
    <ligand>
        <name>substrate</name>
    </ligand>
</feature>
<keyword evidence="2" id="KW-0479">Metal-binding</keyword>
<evidence type="ECO:0000313" key="4">
    <source>
        <dbReference type="Proteomes" id="UP001230986"/>
    </source>
</evidence>
<feature type="binding site" evidence="2">
    <location>
        <position position="32"/>
    </location>
    <ligand>
        <name>substrate</name>
    </ligand>
</feature>
<feature type="binding site" evidence="2">
    <location>
        <begin position="60"/>
        <end position="62"/>
    </location>
    <ligand>
        <name>substrate</name>
    </ligand>
</feature>
<gene>
    <name evidence="3" type="ORF">QQ055_10585</name>
</gene>
<dbReference type="Pfam" id="PF01255">
    <property type="entry name" value="Prenyltransf"/>
    <property type="match status" value="1"/>
</dbReference>
<feature type="active site" evidence="2">
    <location>
        <position position="15"/>
    </location>
</feature>
<feature type="binding site" evidence="2">
    <location>
        <begin position="16"/>
        <end position="19"/>
    </location>
    <ligand>
        <name>substrate</name>
    </ligand>
</feature>
<accession>A0ABT7M0U7</accession>
<feature type="binding site" evidence="2">
    <location>
        <position position="202"/>
    </location>
    <ligand>
        <name>Mg(2+)</name>
        <dbReference type="ChEBI" id="CHEBI:18420"/>
    </ligand>
</feature>
<evidence type="ECO:0000256" key="1">
    <source>
        <dbReference type="ARBA" id="ARBA00022679"/>
    </source>
</evidence>
<dbReference type="CDD" id="cd00475">
    <property type="entry name" value="Cis_IPPS"/>
    <property type="match status" value="1"/>
</dbReference>
<dbReference type="PANTHER" id="PTHR10291:SF0">
    <property type="entry name" value="DEHYDRODOLICHYL DIPHOSPHATE SYNTHASE 2"/>
    <property type="match status" value="1"/>
</dbReference>
<comment type="cofactor">
    <cofactor evidence="2">
        <name>Mg(2+)</name>
        <dbReference type="ChEBI" id="CHEBI:18420"/>
    </cofactor>
    <text evidence="2">Binds 2 magnesium ions per subunit.</text>
</comment>
<evidence type="ECO:0000256" key="2">
    <source>
        <dbReference type="HAMAP-Rule" id="MF_01139"/>
    </source>
</evidence>
<evidence type="ECO:0000313" key="3">
    <source>
        <dbReference type="EMBL" id="MDL5057894.1"/>
    </source>
</evidence>
<reference evidence="3 4" key="1">
    <citation type="submission" date="2023-06" db="EMBL/GenBank/DDBJ databases">
        <title>Whole genome sequence of Oscillatoria calcuttensis NRMC-F 0142.</title>
        <authorList>
            <person name="Shakena Fathima T."/>
            <person name="Muralitharan G."/>
            <person name="Thajuddin N."/>
        </authorList>
    </citation>
    <scope>NUCLEOTIDE SEQUENCE [LARGE SCALE GENOMIC DNA]</scope>
    <source>
        <strain evidence="3 4">NRMC-F 0142</strain>
    </source>
</reference>
<dbReference type="EMBL" id="JASVEJ010000040">
    <property type="protein sequence ID" value="MDL5057894.1"/>
    <property type="molecule type" value="Genomic_DNA"/>
</dbReference>
<comment type="function">
    <text evidence="2">Catalyzes the condensation of isopentenyl diphosphate (IPP) with allylic pyrophosphates generating different type of terpenoids.</text>
</comment>
<keyword evidence="2" id="KW-0460">Magnesium</keyword>
<sequence>MKGKKIPQHVAVIMDGNGRWAKQRGLPRVAGHRKGAESVRAIVETAGHMGIKYVTLYAFSTENWKRPKTEVNALMGLLEEFLKKETQRMMKNNIRLQAIGRLSDLPPSVQRELHLAIQATAKNTGITLIFALSYSGRAEIIDAVKSLIREVREGLIDPAQIDEVVLSQHLYTRYYPDPDLLIRTSGEMRLSNFLLWQLSYTEIYVTQTLFPDFGEKEFKLAIDDYEKRQRRFGGVSE</sequence>
<dbReference type="HAMAP" id="MF_01139">
    <property type="entry name" value="ISPT"/>
    <property type="match status" value="1"/>
</dbReference>
<feature type="binding site" evidence="2">
    <location>
        <position position="183"/>
    </location>
    <ligand>
        <name>substrate</name>
    </ligand>
</feature>
<dbReference type="NCBIfam" id="NF011405">
    <property type="entry name" value="PRK14830.1"/>
    <property type="match status" value="1"/>
</dbReference>
<dbReference type="GO" id="GO:0016740">
    <property type="term" value="F:transferase activity"/>
    <property type="evidence" value="ECO:0007669"/>
    <property type="project" value="UniProtKB-KW"/>
</dbReference>
<feature type="binding site" evidence="2">
    <location>
        <begin position="189"/>
        <end position="191"/>
    </location>
    <ligand>
        <name>substrate</name>
    </ligand>
</feature>
<dbReference type="PROSITE" id="PS01066">
    <property type="entry name" value="UPP_SYNTHASE"/>
    <property type="match status" value="1"/>
</dbReference>
<feature type="active site" description="Proton acceptor" evidence="2">
    <location>
        <position position="63"/>
    </location>
</feature>
<dbReference type="Gene3D" id="3.40.1180.10">
    <property type="entry name" value="Decaprenyl diphosphate synthase-like"/>
    <property type="match status" value="1"/>
</dbReference>
<dbReference type="InterPro" id="IPR036424">
    <property type="entry name" value="UPP_synth-like_sf"/>
</dbReference>
<feature type="binding site" evidence="2">
    <location>
        <position position="66"/>
    </location>
    <ligand>
        <name>substrate</name>
    </ligand>
</feature>
<keyword evidence="1 2" id="KW-0808">Transferase</keyword>
<feature type="binding site" evidence="2">
    <location>
        <position position="64"/>
    </location>
    <ligand>
        <name>substrate</name>
    </ligand>
</feature>
<comment type="subunit">
    <text evidence="2">Homodimer.</text>
</comment>
<dbReference type="NCBIfam" id="TIGR00055">
    <property type="entry name" value="uppS"/>
    <property type="match status" value="1"/>
</dbReference>
<organism evidence="3 4">
    <name type="scientific">Geitlerinema calcuttense NRMC-F 0142</name>
    <dbReference type="NCBI Taxonomy" id="2922238"/>
    <lineage>
        <taxon>Bacteria</taxon>
        <taxon>Bacillati</taxon>
        <taxon>Cyanobacteriota</taxon>
        <taxon>Cyanophyceae</taxon>
        <taxon>Geitlerinematales</taxon>
        <taxon>Geitlerinemataceae</taxon>
        <taxon>Geitlerinema</taxon>
    </lineage>
</organism>
<proteinExistence type="inferred from homology"/>
<dbReference type="InterPro" id="IPR018520">
    <property type="entry name" value="UPP_synth-like_CS"/>
</dbReference>
<feature type="binding site" evidence="2">
    <location>
        <position position="15"/>
    </location>
    <ligand>
        <name>Mg(2+)</name>
        <dbReference type="ChEBI" id="CHEBI:18420"/>
    </ligand>
</feature>
<name>A0ABT7M0U7_9CYAN</name>
<dbReference type="EC" id="2.5.1.-" evidence="2"/>
<comment type="caution">
    <text evidence="3">The sequence shown here is derived from an EMBL/GenBank/DDBJ whole genome shotgun (WGS) entry which is preliminary data.</text>
</comment>
<dbReference type="Proteomes" id="UP001230986">
    <property type="component" value="Unassembled WGS sequence"/>
</dbReference>
<comment type="similarity">
    <text evidence="2">Belongs to the UPP synthase family.</text>
</comment>